<keyword evidence="2" id="KW-1185">Reference proteome</keyword>
<sequence length="98" mass="10976">MAAERFLVSFKLTPATNHKGNDVSKCGGDWTARGGRSEVLNLHSFQCETRDSSRVQPSIRAITSRSVEPMGLALRKEYSVGVWERRQKRGPLTSAERQ</sequence>
<organism evidence="1 2">
    <name type="scientific">Champsocephalus esox</name>
    <name type="common">pike icefish</name>
    <dbReference type="NCBI Taxonomy" id="159716"/>
    <lineage>
        <taxon>Eukaryota</taxon>
        <taxon>Metazoa</taxon>
        <taxon>Chordata</taxon>
        <taxon>Craniata</taxon>
        <taxon>Vertebrata</taxon>
        <taxon>Euteleostomi</taxon>
        <taxon>Actinopterygii</taxon>
        <taxon>Neopterygii</taxon>
        <taxon>Teleostei</taxon>
        <taxon>Neoteleostei</taxon>
        <taxon>Acanthomorphata</taxon>
        <taxon>Eupercaria</taxon>
        <taxon>Perciformes</taxon>
        <taxon>Notothenioidei</taxon>
        <taxon>Channichthyidae</taxon>
        <taxon>Champsocephalus</taxon>
    </lineage>
</organism>
<evidence type="ECO:0000313" key="2">
    <source>
        <dbReference type="Proteomes" id="UP001335648"/>
    </source>
</evidence>
<comment type="caution">
    <text evidence="1">The sequence shown here is derived from an EMBL/GenBank/DDBJ whole genome shotgun (WGS) entry which is preliminary data.</text>
</comment>
<dbReference type="Proteomes" id="UP001335648">
    <property type="component" value="Unassembled WGS sequence"/>
</dbReference>
<dbReference type="AlphaFoldDB" id="A0AAN8GVA0"/>
<accession>A0AAN8GVA0</accession>
<protein>
    <submittedName>
        <fullName evidence="1">Uncharacterized protein</fullName>
    </submittedName>
</protein>
<dbReference type="EMBL" id="JAULUE010002057">
    <property type="protein sequence ID" value="KAK5889404.1"/>
    <property type="molecule type" value="Genomic_DNA"/>
</dbReference>
<gene>
    <name evidence="1" type="ORF">CesoFtcFv8_015412</name>
</gene>
<reference evidence="1 2" key="1">
    <citation type="journal article" date="2023" name="Mol. Biol. Evol.">
        <title>Genomics of Secondarily Temperate Adaptation in the Only Non-Antarctic Icefish.</title>
        <authorList>
            <person name="Rivera-Colon A.G."/>
            <person name="Rayamajhi N."/>
            <person name="Minhas B.F."/>
            <person name="Madrigal G."/>
            <person name="Bilyk K.T."/>
            <person name="Yoon V."/>
            <person name="Hune M."/>
            <person name="Gregory S."/>
            <person name="Cheng C.H.C."/>
            <person name="Catchen J.M."/>
        </authorList>
    </citation>
    <scope>NUCLEOTIDE SEQUENCE [LARGE SCALE GENOMIC DNA]</scope>
    <source>
        <strain evidence="1">JC2023a</strain>
    </source>
</reference>
<evidence type="ECO:0000313" key="1">
    <source>
        <dbReference type="EMBL" id="KAK5889404.1"/>
    </source>
</evidence>
<proteinExistence type="predicted"/>
<name>A0AAN8GVA0_9TELE</name>